<dbReference type="InterPro" id="IPR000468">
    <property type="entry name" value="Barstar"/>
</dbReference>
<evidence type="ECO:0000256" key="1">
    <source>
        <dbReference type="ARBA" id="ARBA00006845"/>
    </source>
</evidence>
<dbReference type="Gene3D" id="3.30.370.10">
    <property type="entry name" value="Barstar-like"/>
    <property type="match status" value="1"/>
</dbReference>
<sequence>MKNLDIIDKDQIPVEFAIIEIDANEITTLREFYEVLAKAMHFPDYFGFNLDSLDELLNDLSWIEDEKLAVYFNNSDKFLEKERNETKILTLLDLLDATCEDWKWHEMDEEDEDFTQKELFFGFDKSQRMEELLNKLQ</sequence>
<dbReference type="Proteomes" id="UP001204144">
    <property type="component" value="Unassembled WGS sequence"/>
</dbReference>
<accession>A0AAE3H0U5</accession>
<dbReference type="RefSeq" id="WP_255036600.1">
    <property type="nucleotide sequence ID" value="NZ_RJUF01000015.1"/>
</dbReference>
<dbReference type="InterPro" id="IPR035905">
    <property type="entry name" value="Barstar-like_sf"/>
</dbReference>
<feature type="domain" description="Barstar (barnase inhibitor)" evidence="2">
    <location>
        <begin position="17"/>
        <end position="113"/>
    </location>
</feature>
<evidence type="ECO:0000313" key="4">
    <source>
        <dbReference type="Proteomes" id="UP001204144"/>
    </source>
</evidence>
<comment type="caution">
    <text evidence="3">The sequence shown here is derived from an EMBL/GenBank/DDBJ whole genome shotgun (WGS) entry which is preliminary data.</text>
</comment>
<keyword evidence="4" id="KW-1185">Reference proteome</keyword>
<reference evidence="3 4" key="1">
    <citation type="submission" date="2018-11" db="EMBL/GenBank/DDBJ databases">
        <title>Novel bacteria species description.</title>
        <authorList>
            <person name="Han J.-H."/>
        </authorList>
    </citation>
    <scope>NUCLEOTIDE SEQUENCE [LARGE SCALE GENOMIC DNA]</scope>
    <source>
        <strain evidence="3 4">KCTC23259</strain>
    </source>
</reference>
<dbReference type="AlphaFoldDB" id="A0AAE3H0U5"/>
<protein>
    <submittedName>
        <fullName evidence="3">Barnase inhibitor</fullName>
    </submittedName>
</protein>
<dbReference type="EMBL" id="RJUF01000015">
    <property type="protein sequence ID" value="MCP9762823.1"/>
    <property type="molecule type" value="Genomic_DNA"/>
</dbReference>
<gene>
    <name evidence="3" type="ORF">EGI31_07625</name>
</gene>
<evidence type="ECO:0000259" key="2">
    <source>
        <dbReference type="Pfam" id="PF01337"/>
    </source>
</evidence>
<proteinExistence type="inferred from homology"/>
<organism evidence="3 4">
    <name type="scientific">Lacihabitans soyangensis</name>
    <dbReference type="NCBI Taxonomy" id="869394"/>
    <lineage>
        <taxon>Bacteria</taxon>
        <taxon>Pseudomonadati</taxon>
        <taxon>Bacteroidota</taxon>
        <taxon>Cytophagia</taxon>
        <taxon>Cytophagales</taxon>
        <taxon>Leadbetterellaceae</taxon>
        <taxon>Lacihabitans</taxon>
    </lineage>
</organism>
<dbReference type="Pfam" id="PF01337">
    <property type="entry name" value="Barstar"/>
    <property type="match status" value="1"/>
</dbReference>
<dbReference type="SUPFAM" id="SSF52038">
    <property type="entry name" value="Barstar-related"/>
    <property type="match status" value="1"/>
</dbReference>
<name>A0AAE3H0U5_9BACT</name>
<comment type="similarity">
    <text evidence="1">Belongs to the barstar family.</text>
</comment>
<evidence type="ECO:0000313" key="3">
    <source>
        <dbReference type="EMBL" id="MCP9762823.1"/>
    </source>
</evidence>